<sequence length="605" mass="65879">MKRWILGASTLAIALGAPAAFAEDHEDSVTLYRVFVGDHADAKITAFDLSEPDHRWSFDTTGQNKLYAVNGGAAIVAVQSDDDAVHFIDSGISLHSHGDHSDIDIEEPVALEESLTGPRPFHIIDHDGKVVINFDKGGYAEIVDAGELHHGELETSQLKQERAHHGFAAPVGKFWVTSVATDTPVDGTRIGLRAVTEDGEPTGDVATCTGIHGEAFSGAFLAAGCQEGVLTVTAGEDGPVFEMLPYPEDLPSDQTTGTLLGAKSMQVFLGNYGSNGLVVVDPADEPHFRYIELPFRRVDFALDPANARYGYVLTEDGSLHQIDILDASLTESAKVTEPYSMDGHWNDPRPRIAMAGDEIVMSDPNAGLVRRIAKDGLSEVGTINVGGMPYNIAVAGGSGMVHEGEHDHEGHDHDHAHGDEAHAHDHGDPQIAKGYFEDSQIADRALSDWEGDWQSVYPYLQDGTLDPVMDHKAESGAMTAAEYKAYYDTGYKTDVERITIDGHDVTFYENGEAVEGHYESDGYEILTYAKGNRGVRFIFEKTGGDEGAPQFIQFSDHRIAPADADHYHLYWGDDRAALLEEVTNWPTYYPSSLDSDQIVQEMLAH</sequence>
<feature type="region of interest" description="Disordered" evidence="3">
    <location>
        <begin position="402"/>
        <end position="431"/>
    </location>
</feature>
<feature type="chain" id="PRO_5031456395" evidence="4">
    <location>
        <begin position="23"/>
        <end position="605"/>
    </location>
</feature>
<dbReference type="InterPro" id="IPR012674">
    <property type="entry name" value="Calycin"/>
</dbReference>
<keyword evidence="1 4" id="KW-0732">Signal</keyword>
<keyword evidence="7" id="KW-1185">Reference proteome</keyword>
<feature type="compositionally biased region" description="Basic and acidic residues" evidence="3">
    <location>
        <begin position="402"/>
        <end position="428"/>
    </location>
</feature>
<evidence type="ECO:0000256" key="4">
    <source>
        <dbReference type="SAM" id="SignalP"/>
    </source>
</evidence>
<evidence type="ECO:0000256" key="3">
    <source>
        <dbReference type="SAM" id="MobiDB-lite"/>
    </source>
</evidence>
<evidence type="ECO:0000259" key="5">
    <source>
        <dbReference type="Pfam" id="PF09223"/>
    </source>
</evidence>
<dbReference type="AlphaFoldDB" id="A0A7W6KNG3"/>
<dbReference type="EMBL" id="JACIDZ010000023">
    <property type="protein sequence ID" value="MBB4124443.1"/>
    <property type="molecule type" value="Genomic_DNA"/>
</dbReference>
<dbReference type="SUPFAM" id="SSF50814">
    <property type="entry name" value="Lipocalins"/>
    <property type="match status" value="1"/>
</dbReference>
<dbReference type="InterPro" id="IPR015304">
    <property type="entry name" value="ZinT_dom"/>
</dbReference>
<feature type="domain" description="ZinT" evidence="5">
    <location>
        <begin position="430"/>
        <end position="605"/>
    </location>
</feature>
<accession>A0A7W6KNG3</accession>
<dbReference type="SUPFAM" id="SSF50969">
    <property type="entry name" value="YVTN repeat-like/Quinoprotein amine dehydrogenase"/>
    <property type="match status" value="1"/>
</dbReference>
<name>A0A7W6KNG3_9HYPH</name>
<evidence type="ECO:0000313" key="6">
    <source>
        <dbReference type="EMBL" id="MBB4124443.1"/>
    </source>
</evidence>
<gene>
    <name evidence="6" type="ORF">GGR30_004401</name>
</gene>
<evidence type="ECO:0000256" key="1">
    <source>
        <dbReference type="ARBA" id="ARBA00022729"/>
    </source>
</evidence>
<keyword evidence="2" id="KW-0862">Zinc</keyword>
<proteinExistence type="predicted"/>
<protein>
    <submittedName>
        <fullName evidence="6">Zinc transport system substrate-binding protein</fullName>
    </submittedName>
</protein>
<organism evidence="6 7">
    <name type="scientific">Martelella radicis</name>
    <dbReference type="NCBI Taxonomy" id="1397476"/>
    <lineage>
        <taxon>Bacteria</taxon>
        <taxon>Pseudomonadati</taxon>
        <taxon>Pseudomonadota</taxon>
        <taxon>Alphaproteobacteria</taxon>
        <taxon>Hyphomicrobiales</taxon>
        <taxon>Aurantimonadaceae</taxon>
        <taxon>Martelella</taxon>
    </lineage>
</organism>
<dbReference type="Pfam" id="PF09223">
    <property type="entry name" value="ZinT"/>
    <property type="match status" value="1"/>
</dbReference>
<dbReference type="InterPro" id="IPR011044">
    <property type="entry name" value="Quino_amine_DH_bsu"/>
</dbReference>
<dbReference type="GO" id="GO:0008270">
    <property type="term" value="F:zinc ion binding"/>
    <property type="evidence" value="ECO:0007669"/>
    <property type="project" value="InterPro"/>
</dbReference>
<reference evidence="6 7" key="1">
    <citation type="submission" date="2020-08" db="EMBL/GenBank/DDBJ databases">
        <title>Genomic Encyclopedia of Type Strains, Phase IV (KMG-IV): sequencing the most valuable type-strain genomes for metagenomic binning, comparative biology and taxonomic classification.</title>
        <authorList>
            <person name="Goeker M."/>
        </authorList>
    </citation>
    <scope>NUCLEOTIDE SEQUENCE [LARGE SCALE GENOMIC DNA]</scope>
    <source>
        <strain evidence="6 7">DSM 28101</strain>
    </source>
</reference>
<evidence type="ECO:0000256" key="2">
    <source>
        <dbReference type="ARBA" id="ARBA00022833"/>
    </source>
</evidence>
<evidence type="ECO:0000313" key="7">
    <source>
        <dbReference type="Proteomes" id="UP000530571"/>
    </source>
</evidence>
<feature type="signal peptide" evidence="4">
    <location>
        <begin position="1"/>
        <end position="22"/>
    </location>
</feature>
<dbReference type="Proteomes" id="UP000530571">
    <property type="component" value="Unassembled WGS sequence"/>
</dbReference>
<comment type="caution">
    <text evidence="6">The sequence shown here is derived from an EMBL/GenBank/DDBJ whole genome shotgun (WGS) entry which is preliminary data.</text>
</comment>
<dbReference type="Gene3D" id="2.40.128.20">
    <property type="match status" value="1"/>
</dbReference>